<protein>
    <submittedName>
        <fullName evidence="1">Uncharacterized protein</fullName>
    </submittedName>
</protein>
<keyword evidence="2" id="KW-1185">Reference proteome</keyword>
<name>A0ABR0AXE4_9CRUS</name>
<organism evidence="1 2">
    <name type="scientific">Daphnia magna</name>
    <dbReference type="NCBI Taxonomy" id="35525"/>
    <lineage>
        <taxon>Eukaryota</taxon>
        <taxon>Metazoa</taxon>
        <taxon>Ecdysozoa</taxon>
        <taxon>Arthropoda</taxon>
        <taxon>Crustacea</taxon>
        <taxon>Branchiopoda</taxon>
        <taxon>Diplostraca</taxon>
        <taxon>Cladocera</taxon>
        <taxon>Anomopoda</taxon>
        <taxon>Daphniidae</taxon>
        <taxon>Daphnia</taxon>
    </lineage>
</organism>
<accession>A0ABR0AXE4</accession>
<evidence type="ECO:0000313" key="2">
    <source>
        <dbReference type="Proteomes" id="UP001234178"/>
    </source>
</evidence>
<dbReference type="EMBL" id="JAOYFB010000039">
    <property type="protein sequence ID" value="KAK4029810.1"/>
    <property type="molecule type" value="Genomic_DNA"/>
</dbReference>
<sequence>MMVGGESRVFGGPSWVAARRDYFGVDSRGAVRPRYRLATAVGPIPPASSPSFAMRAKTAAASVHGIFDGPQESASQIRRGANTRKRIGAGLSYAQTAQQPNAIGLFFRSLVCLLLTALDEKDEQVGDEIP</sequence>
<dbReference type="Proteomes" id="UP001234178">
    <property type="component" value="Unassembled WGS sequence"/>
</dbReference>
<comment type="caution">
    <text evidence="1">The sequence shown here is derived from an EMBL/GenBank/DDBJ whole genome shotgun (WGS) entry which is preliminary data.</text>
</comment>
<gene>
    <name evidence="1" type="ORF">OUZ56_022770</name>
</gene>
<reference evidence="1 2" key="1">
    <citation type="journal article" date="2023" name="Nucleic Acids Res.">
        <title>The hologenome of Daphnia magna reveals possible DNA methylation and microbiome-mediated evolution of the host genome.</title>
        <authorList>
            <person name="Chaturvedi A."/>
            <person name="Li X."/>
            <person name="Dhandapani V."/>
            <person name="Marshall H."/>
            <person name="Kissane S."/>
            <person name="Cuenca-Cambronero M."/>
            <person name="Asole G."/>
            <person name="Calvet F."/>
            <person name="Ruiz-Romero M."/>
            <person name="Marangio P."/>
            <person name="Guigo R."/>
            <person name="Rago D."/>
            <person name="Mirbahai L."/>
            <person name="Eastwood N."/>
            <person name="Colbourne J.K."/>
            <person name="Zhou J."/>
            <person name="Mallon E."/>
            <person name="Orsini L."/>
        </authorList>
    </citation>
    <scope>NUCLEOTIDE SEQUENCE [LARGE SCALE GENOMIC DNA]</scope>
    <source>
        <strain evidence="1">LRV0_1</strain>
    </source>
</reference>
<proteinExistence type="predicted"/>
<evidence type="ECO:0000313" key="1">
    <source>
        <dbReference type="EMBL" id="KAK4029810.1"/>
    </source>
</evidence>